<dbReference type="EMBL" id="PNCJ01000009">
    <property type="protein sequence ID" value="TMP38461.1"/>
    <property type="molecule type" value="Genomic_DNA"/>
</dbReference>
<name>A0A5S3X3T7_9GAMM</name>
<sequence>MKIPLLSLVLVVSLSGCQLSPNKHKSSFIGPSKTVSPDYAPLTVLLERYLQICQQALPAKHNKSARYIGQAAIETFMYDYCNTVSTTKQLRAITAIEQSQPWPQHYQLWFSTLKQQTQVLRGQKIRLHRSNAKLTQIQSQLSQTSQALMTLKQELADIEQQRLQDAPLIESPQAPKEQQ</sequence>
<proteinExistence type="predicted"/>
<accession>A0A5S3X3T7</accession>
<comment type="caution">
    <text evidence="2">The sequence shown here is derived from an EMBL/GenBank/DDBJ whole genome shotgun (WGS) entry which is preliminary data.</text>
</comment>
<feature type="coiled-coil region" evidence="1">
    <location>
        <begin position="134"/>
        <end position="161"/>
    </location>
</feature>
<evidence type="ECO:0000313" key="2">
    <source>
        <dbReference type="EMBL" id="TMP38461.1"/>
    </source>
</evidence>
<evidence type="ECO:0000256" key="1">
    <source>
        <dbReference type="SAM" id="Coils"/>
    </source>
</evidence>
<organism evidence="2 3">
    <name type="scientific">Pseudoalteromonas rubra</name>
    <dbReference type="NCBI Taxonomy" id="43658"/>
    <lineage>
        <taxon>Bacteria</taxon>
        <taxon>Pseudomonadati</taxon>
        <taxon>Pseudomonadota</taxon>
        <taxon>Gammaproteobacteria</taxon>
        <taxon>Alteromonadales</taxon>
        <taxon>Pseudoalteromonadaceae</taxon>
        <taxon>Pseudoalteromonas</taxon>
    </lineage>
</organism>
<reference evidence="2 3" key="1">
    <citation type="submission" date="2018-01" db="EMBL/GenBank/DDBJ databases">
        <authorList>
            <person name="Paulsen S."/>
            <person name="Gram L.K."/>
        </authorList>
    </citation>
    <scope>NUCLEOTIDE SEQUENCE [LARGE SCALE GENOMIC DNA]</scope>
    <source>
        <strain evidence="2 3">S2599</strain>
    </source>
</reference>
<dbReference type="AlphaFoldDB" id="A0A5S3X3T7"/>
<dbReference type="OrthoDB" id="6292410at2"/>
<protein>
    <submittedName>
        <fullName evidence="2">Uncharacterized protein</fullName>
    </submittedName>
</protein>
<dbReference type="PROSITE" id="PS51257">
    <property type="entry name" value="PROKAR_LIPOPROTEIN"/>
    <property type="match status" value="1"/>
</dbReference>
<dbReference type="RefSeq" id="WP_138544178.1">
    <property type="nucleotide sequence ID" value="NZ_PNCJ01000009.1"/>
</dbReference>
<evidence type="ECO:0000313" key="3">
    <source>
        <dbReference type="Proteomes" id="UP000306719"/>
    </source>
</evidence>
<gene>
    <name evidence="2" type="ORF">CWB98_06940</name>
</gene>
<keyword evidence="1" id="KW-0175">Coiled coil</keyword>
<reference evidence="3" key="2">
    <citation type="submission" date="2019-06" db="EMBL/GenBank/DDBJ databases">
        <title>Co-occurence of chitin degradation, pigmentation and bioactivity in marine Pseudoalteromonas.</title>
        <authorList>
            <person name="Sonnenschein E.C."/>
            <person name="Bech P.K."/>
        </authorList>
    </citation>
    <scope>NUCLEOTIDE SEQUENCE [LARGE SCALE GENOMIC DNA]</scope>
    <source>
        <strain evidence="3">S2599</strain>
    </source>
</reference>
<dbReference type="Proteomes" id="UP000306719">
    <property type="component" value="Unassembled WGS sequence"/>
</dbReference>